<dbReference type="Proteomes" id="UP000070544">
    <property type="component" value="Unassembled WGS sequence"/>
</dbReference>
<accession>A0A139AGP6</accession>
<evidence type="ECO:0000256" key="1">
    <source>
        <dbReference type="ARBA" id="ARBA00004477"/>
    </source>
</evidence>
<dbReference type="SUPFAM" id="SSF103481">
    <property type="entry name" value="Multidrug resistance efflux transporter EmrE"/>
    <property type="match status" value="2"/>
</dbReference>
<evidence type="ECO:0000256" key="7">
    <source>
        <dbReference type="ARBA" id="ARBA00022989"/>
    </source>
</evidence>
<reference evidence="11 12" key="1">
    <citation type="journal article" date="2015" name="Genome Biol. Evol.">
        <title>Phylogenomic analyses indicate that early fungi evolved digesting cell walls of algal ancestors of land plants.</title>
        <authorList>
            <person name="Chang Y."/>
            <person name="Wang S."/>
            <person name="Sekimoto S."/>
            <person name="Aerts A.L."/>
            <person name="Choi C."/>
            <person name="Clum A."/>
            <person name="LaButti K.M."/>
            <person name="Lindquist E.A."/>
            <person name="Yee Ngan C."/>
            <person name="Ohm R.A."/>
            <person name="Salamov A.A."/>
            <person name="Grigoriev I.V."/>
            <person name="Spatafora J.W."/>
            <person name="Berbee M.L."/>
        </authorList>
    </citation>
    <scope>NUCLEOTIDE SEQUENCE [LARGE SCALE GENOMIC DNA]</scope>
    <source>
        <strain evidence="11 12">JEL478</strain>
    </source>
</reference>
<feature type="transmembrane region" description="Helical" evidence="10">
    <location>
        <begin position="51"/>
        <end position="73"/>
    </location>
</feature>
<dbReference type="GO" id="GO:0000139">
    <property type="term" value="C:Golgi membrane"/>
    <property type="evidence" value="ECO:0007669"/>
    <property type="project" value="TreeGrafter"/>
</dbReference>
<dbReference type="AlphaFoldDB" id="A0A139AGP6"/>
<sequence>MAGTSRSDLTLLVFCVGGIYVFFLTWGLLQERVSTTPYVDPKEPDAPPRKFQYFVFLNMIQSIAASVCAFISIRARGSQLGTPRGTLATLYARAATLNSIASPLGYTSLKHIDYPTMLLGKSCKLVPVMLVGWVLYRRTYPWYKIVGVILITVGVSIFMLLHEHSGSHSAKDGSQGNSFYGLLLLSTNLVIDGVTNSTQDHIFREHRATSQQMMLWMNVFAAPMMFAWIIITEPWSGELRGALSFLLTHSRCAMDVAMFAICGAIGQLFIFYTLSIFGSIVLVTVTVTRKMLSIILSVFWFGHHLTLFQWFAVGVVFLGVTFEDLAARLRWDALLRRYLSKASPRVAALLGLEIRKSKSYSGYNSDASGDENILPGGAQNRVKSGFGRLRTRQREEMSAVANGSLGELMRTR</sequence>
<dbReference type="OrthoDB" id="1601at2759"/>
<evidence type="ECO:0000313" key="11">
    <source>
        <dbReference type="EMBL" id="KXS15918.1"/>
    </source>
</evidence>
<evidence type="ECO:0000256" key="9">
    <source>
        <dbReference type="ARBA" id="ARBA00041103"/>
    </source>
</evidence>
<evidence type="ECO:0000256" key="8">
    <source>
        <dbReference type="ARBA" id="ARBA00023136"/>
    </source>
</evidence>
<keyword evidence="4" id="KW-0762">Sugar transport</keyword>
<dbReference type="Pfam" id="PF08449">
    <property type="entry name" value="UAA"/>
    <property type="match status" value="1"/>
</dbReference>
<evidence type="ECO:0000256" key="2">
    <source>
        <dbReference type="ARBA" id="ARBA00010694"/>
    </source>
</evidence>
<gene>
    <name evidence="11" type="ORF">M427DRAFT_305268</name>
</gene>
<name>A0A139AGP6_GONPJ</name>
<feature type="transmembrane region" description="Helical" evidence="10">
    <location>
        <begin position="256"/>
        <end position="274"/>
    </location>
</feature>
<dbReference type="GO" id="GO:0005460">
    <property type="term" value="F:UDP-glucose transmembrane transporter activity"/>
    <property type="evidence" value="ECO:0007669"/>
    <property type="project" value="TreeGrafter"/>
</dbReference>
<evidence type="ECO:0000313" key="12">
    <source>
        <dbReference type="Proteomes" id="UP000070544"/>
    </source>
</evidence>
<comment type="subcellular location">
    <subcellularLocation>
        <location evidence="1">Endoplasmic reticulum membrane</location>
        <topology evidence="1">Multi-pass membrane protein</topology>
    </subcellularLocation>
</comment>
<dbReference type="EMBL" id="KQ965758">
    <property type="protein sequence ID" value="KXS15918.1"/>
    <property type="molecule type" value="Genomic_DNA"/>
</dbReference>
<evidence type="ECO:0000256" key="3">
    <source>
        <dbReference type="ARBA" id="ARBA00022448"/>
    </source>
</evidence>
<evidence type="ECO:0000256" key="5">
    <source>
        <dbReference type="ARBA" id="ARBA00022692"/>
    </source>
</evidence>
<feature type="transmembrane region" description="Helical" evidence="10">
    <location>
        <begin position="142"/>
        <end position="161"/>
    </location>
</feature>
<evidence type="ECO:0000256" key="10">
    <source>
        <dbReference type="SAM" id="Phobius"/>
    </source>
</evidence>
<proteinExistence type="inferred from homology"/>
<dbReference type="STRING" id="1344416.A0A139AGP6"/>
<evidence type="ECO:0000256" key="4">
    <source>
        <dbReference type="ARBA" id="ARBA00022597"/>
    </source>
</evidence>
<dbReference type="InterPro" id="IPR037185">
    <property type="entry name" value="EmrE-like"/>
</dbReference>
<organism evidence="11 12">
    <name type="scientific">Gonapodya prolifera (strain JEL478)</name>
    <name type="common">Monoblepharis prolifera</name>
    <dbReference type="NCBI Taxonomy" id="1344416"/>
    <lineage>
        <taxon>Eukaryota</taxon>
        <taxon>Fungi</taxon>
        <taxon>Fungi incertae sedis</taxon>
        <taxon>Chytridiomycota</taxon>
        <taxon>Chytridiomycota incertae sedis</taxon>
        <taxon>Monoblepharidomycetes</taxon>
        <taxon>Monoblepharidales</taxon>
        <taxon>Gonapodyaceae</taxon>
        <taxon>Gonapodya</taxon>
    </lineage>
</organism>
<protein>
    <recommendedName>
        <fullName evidence="9">UDP-galactose transporter homolog 1</fullName>
    </recommendedName>
</protein>
<evidence type="ECO:0000256" key="6">
    <source>
        <dbReference type="ARBA" id="ARBA00022824"/>
    </source>
</evidence>
<feature type="transmembrane region" description="Helical" evidence="10">
    <location>
        <begin position="307"/>
        <end position="327"/>
    </location>
</feature>
<dbReference type="OMA" id="KFENTQF"/>
<feature type="transmembrane region" description="Helical" evidence="10">
    <location>
        <begin position="9"/>
        <end position="29"/>
    </location>
</feature>
<keyword evidence="7 10" id="KW-1133">Transmembrane helix</keyword>
<keyword evidence="6" id="KW-0256">Endoplasmic reticulum</keyword>
<feature type="transmembrane region" description="Helical" evidence="10">
    <location>
        <begin position="213"/>
        <end position="231"/>
    </location>
</feature>
<dbReference type="InterPro" id="IPR013657">
    <property type="entry name" value="SCL35B1-4/HUT1"/>
</dbReference>
<dbReference type="PANTHER" id="PTHR10778">
    <property type="entry name" value="SOLUTE CARRIER FAMILY 35 MEMBER B"/>
    <property type="match status" value="1"/>
</dbReference>
<comment type="similarity">
    <text evidence="2">Belongs to the nucleotide-sugar transporter family. SLC35B subfamily.</text>
</comment>
<keyword evidence="8 10" id="KW-0472">Membrane</keyword>
<dbReference type="PANTHER" id="PTHR10778:SF10">
    <property type="entry name" value="SOLUTE CARRIER FAMILY 35 MEMBER B1"/>
    <property type="match status" value="1"/>
</dbReference>
<dbReference type="GO" id="GO:0005459">
    <property type="term" value="F:UDP-galactose transmembrane transporter activity"/>
    <property type="evidence" value="ECO:0007669"/>
    <property type="project" value="TreeGrafter"/>
</dbReference>
<keyword evidence="3" id="KW-0813">Transport</keyword>
<keyword evidence="12" id="KW-1185">Reference proteome</keyword>
<dbReference type="GO" id="GO:0005789">
    <property type="term" value="C:endoplasmic reticulum membrane"/>
    <property type="evidence" value="ECO:0007669"/>
    <property type="project" value="UniProtKB-SubCell"/>
</dbReference>
<keyword evidence="5 10" id="KW-0812">Transmembrane</keyword>